<keyword evidence="3" id="KW-1185">Reference proteome</keyword>
<evidence type="ECO:0000256" key="1">
    <source>
        <dbReference type="SAM" id="Phobius"/>
    </source>
</evidence>
<sequence>MLNLLFGFIFISGIYYLVRYRLNLRKAAESAPAAVYPQSKEEFSGILLPGEWLEMEPLNKESKSYRVVNWGTYAALALLFSLLGVVLATDWLDTQFIMVSYLFFIILSAIRHRGNFFILPNGVILNARYYPFSDIKVYETERIVRWHELYGLDERADNGYKLAFKIKNKWLQPHYVVIQHKEQLDKVTALLKRKGVTGVENEVPYE</sequence>
<comment type="caution">
    <text evidence="2">The sequence shown here is derived from an EMBL/GenBank/DDBJ whole genome shotgun (WGS) entry which is preliminary data.</text>
</comment>
<dbReference type="EMBL" id="QXIR01000052">
    <property type="protein sequence ID" value="RIW27653.1"/>
    <property type="molecule type" value="Genomic_DNA"/>
</dbReference>
<protein>
    <recommendedName>
        <fullName evidence="4">DUF5673 domain-containing protein</fullName>
    </recommendedName>
</protein>
<gene>
    <name evidence="2" type="ORF">D3H55_22690</name>
</gene>
<dbReference type="OrthoDB" id="2865734at2"/>
<feature type="transmembrane region" description="Helical" evidence="1">
    <location>
        <begin position="6"/>
        <end position="22"/>
    </location>
</feature>
<reference evidence="2 3" key="1">
    <citation type="submission" date="2018-09" db="EMBL/GenBank/DDBJ databases">
        <title>Bacillus saliacetes sp. nov., isolated from Thai shrimp paste (Ka-pi).</title>
        <authorList>
            <person name="Daroonpunt R."/>
            <person name="Tanasupawat S."/>
            <person name="Yiamsombut S."/>
        </authorList>
    </citation>
    <scope>NUCLEOTIDE SEQUENCE [LARGE SCALE GENOMIC DNA]</scope>
    <source>
        <strain evidence="2 3">SKP7-4</strain>
    </source>
</reference>
<keyword evidence="1" id="KW-0812">Transmembrane</keyword>
<accession>A0A3A1QM02</accession>
<evidence type="ECO:0000313" key="2">
    <source>
        <dbReference type="EMBL" id="RIW27653.1"/>
    </source>
</evidence>
<keyword evidence="1" id="KW-1133">Transmembrane helix</keyword>
<organism evidence="2 3">
    <name type="scientific">Bacillus salacetis</name>
    <dbReference type="NCBI Taxonomy" id="2315464"/>
    <lineage>
        <taxon>Bacteria</taxon>
        <taxon>Bacillati</taxon>
        <taxon>Bacillota</taxon>
        <taxon>Bacilli</taxon>
        <taxon>Bacillales</taxon>
        <taxon>Bacillaceae</taxon>
        <taxon>Bacillus</taxon>
    </lineage>
</organism>
<dbReference type="Proteomes" id="UP000265801">
    <property type="component" value="Unassembled WGS sequence"/>
</dbReference>
<keyword evidence="1" id="KW-0472">Membrane</keyword>
<evidence type="ECO:0000313" key="3">
    <source>
        <dbReference type="Proteomes" id="UP000265801"/>
    </source>
</evidence>
<name>A0A3A1QM02_9BACI</name>
<feature type="transmembrane region" description="Helical" evidence="1">
    <location>
        <begin position="67"/>
        <end position="88"/>
    </location>
</feature>
<evidence type="ECO:0008006" key="4">
    <source>
        <dbReference type="Google" id="ProtNLM"/>
    </source>
</evidence>
<dbReference type="RefSeq" id="WP_119549600.1">
    <property type="nucleotide sequence ID" value="NZ_QXIR01000052.1"/>
</dbReference>
<dbReference type="AlphaFoldDB" id="A0A3A1QM02"/>
<proteinExistence type="predicted"/>
<feature type="transmembrane region" description="Helical" evidence="1">
    <location>
        <begin position="94"/>
        <end position="110"/>
    </location>
</feature>